<gene>
    <name evidence="1" type="ORF">QQF64_004055</name>
</gene>
<organism evidence="1 2">
    <name type="scientific">Cirrhinus molitorella</name>
    <name type="common">mud carp</name>
    <dbReference type="NCBI Taxonomy" id="172907"/>
    <lineage>
        <taxon>Eukaryota</taxon>
        <taxon>Metazoa</taxon>
        <taxon>Chordata</taxon>
        <taxon>Craniata</taxon>
        <taxon>Vertebrata</taxon>
        <taxon>Euteleostomi</taxon>
        <taxon>Actinopterygii</taxon>
        <taxon>Neopterygii</taxon>
        <taxon>Teleostei</taxon>
        <taxon>Ostariophysi</taxon>
        <taxon>Cypriniformes</taxon>
        <taxon>Cyprinidae</taxon>
        <taxon>Labeoninae</taxon>
        <taxon>Labeonini</taxon>
        <taxon>Cirrhinus</taxon>
    </lineage>
</organism>
<sequence>MTTARSCHFILRSIRTIRPILNTYCTKLQAPVFSGNSSIAGQPASATQPLEGIQNTVCFQPPEILSHYSSQVSSLAASICKNSIGNTVSGSHRCQCSPCPHYLHAVIELCVSPHEGLLPVQLQKVLHPCF</sequence>
<dbReference type="Proteomes" id="UP001558613">
    <property type="component" value="Unassembled WGS sequence"/>
</dbReference>
<dbReference type="EMBL" id="JAYMGO010000011">
    <property type="protein sequence ID" value="KAL1266028.1"/>
    <property type="molecule type" value="Genomic_DNA"/>
</dbReference>
<reference evidence="1 2" key="1">
    <citation type="submission" date="2023-09" db="EMBL/GenBank/DDBJ databases">
        <authorList>
            <person name="Wang M."/>
        </authorList>
    </citation>
    <scope>NUCLEOTIDE SEQUENCE [LARGE SCALE GENOMIC DNA]</scope>
    <source>
        <strain evidence="1">GT-2023</strain>
        <tissue evidence="1">Liver</tissue>
    </source>
</reference>
<proteinExistence type="predicted"/>
<keyword evidence="2" id="KW-1185">Reference proteome</keyword>
<accession>A0ABR3MN29</accession>
<evidence type="ECO:0000313" key="2">
    <source>
        <dbReference type="Proteomes" id="UP001558613"/>
    </source>
</evidence>
<comment type="caution">
    <text evidence="1">The sequence shown here is derived from an EMBL/GenBank/DDBJ whole genome shotgun (WGS) entry which is preliminary data.</text>
</comment>
<protein>
    <submittedName>
        <fullName evidence="1">Uncharacterized protein</fullName>
    </submittedName>
</protein>
<name>A0ABR3MN29_9TELE</name>
<evidence type="ECO:0000313" key="1">
    <source>
        <dbReference type="EMBL" id="KAL1266028.1"/>
    </source>
</evidence>